<dbReference type="PROSITE" id="PS51257">
    <property type="entry name" value="PROKAR_LIPOPROTEIN"/>
    <property type="match status" value="1"/>
</dbReference>
<feature type="transmembrane region" description="Helical" evidence="1">
    <location>
        <begin position="20"/>
        <end position="40"/>
    </location>
</feature>
<sequence>MRNHDLVVKHDALNAWTSLYVGVGLMALLCACLAAAATFVDWRSGRWRPSVATHLDAALLLPKLWIRWQLNYLRGAPVILAVALYYAWSVGLHVFWDL</sequence>
<keyword evidence="1" id="KW-0472">Membrane</keyword>
<keyword evidence="3" id="KW-1185">Reference proteome</keyword>
<organism evidence="2 3">
    <name type="scientific">Croceibacterium mercuriale</name>
    <dbReference type="NCBI Taxonomy" id="1572751"/>
    <lineage>
        <taxon>Bacteria</taxon>
        <taxon>Pseudomonadati</taxon>
        <taxon>Pseudomonadota</taxon>
        <taxon>Alphaproteobacteria</taxon>
        <taxon>Sphingomonadales</taxon>
        <taxon>Erythrobacteraceae</taxon>
        <taxon>Croceibacterium</taxon>
    </lineage>
</organism>
<keyword evidence="1" id="KW-0812">Transmembrane</keyword>
<dbReference type="EMBL" id="JTDN01000003">
    <property type="protein sequence ID" value="KHL24322.1"/>
    <property type="molecule type" value="Genomic_DNA"/>
</dbReference>
<feature type="transmembrane region" description="Helical" evidence="1">
    <location>
        <begin position="72"/>
        <end position="96"/>
    </location>
</feature>
<comment type="caution">
    <text evidence="2">The sequence shown here is derived from an EMBL/GenBank/DDBJ whole genome shotgun (WGS) entry which is preliminary data.</text>
</comment>
<reference evidence="2 3" key="1">
    <citation type="submission" date="2014-11" db="EMBL/GenBank/DDBJ databases">
        <title>Draft genome sequence of Kirrobacter mercurialis.</title>
        <authorList>
            <person name="Coil D.A."/>
            <person name="Eisen J.A."/>
        </authorList>
    </citation>
    <scope>NUCLEOTIDE SEQUENCE [LARGE SCALE GENOMIC DNA]</scope>
    <source>
        <strain evidence="2 3">Coronado</strain>
    </source>
</reference>
<protein>
    <submittedName>
        <fullName evidence="2">Uncharacterized protein</fullName>
    </submittedName>
</protein>
<dbReference type="Proteomes" id="UP000030988">
    <property type="component" value="Unassembled WGS sequence"/>
</dbReference>
<accession>A0A0B2BWH1</accession>
<dbReference type="AlphaFoldDB" id="A0A0B2BWH1"/>
<evidence type="ECO:0000313" key="3">
    <source>
        <dbReference type="Proteomes" id="UP000030988"/>
    </source>
</evidence>
<name>A0A0B2BWH1_9SPHN</name>
<keyword evidence="1" id="KW-1133">Transmembrane helix</keyword>
<proteinExistence type="predicted"/>
<evidence type="ECO:0000313" key="2">
    <source>
        <dbReference type="EMBL" id="KHL24322.1"/>
    </source>
</evidence>
<dbReference type="STRING" id="1572751.PK98_14880"/>
<gene>
    <name evidence="2" type="ORF">PK98_14880</name>
</gene>
<evidence type="ECO:0000256" key="1">
    <source>
        <dbReference type="SAM" id="Phobius"/>
    </source>
</evidence>